<keyword evidence="4 5" id="KW-0472">Membrane</keyword>
<protein>
    <submittedName>
        <fullName evidence="7">Uncharacterized protein DUF490</fullName>
    </submittedName>
</protein>
<dbReference type="EMBL" id="QGGO01000021">
    <property type="protein sequence ID" value="PWK22103.1"/>
    <property type="molecule type" value="Genomic_DNA"/>
</dbReference>
<dbReference type="InterPro" id="IPR007452">
    <property type="entry name" value="TamB_C"/>
</dbReference>
<dbReference type="RefSeq" id="WP_109744181.1">
    <property type="nucleotide sequence ID" value="NZ_QGGO01000021.1"/>
</dbReference>
<evidence type="ECO:0000313" key="8">
    <source>
        <dbReference type="Proteomes" id="UP000245489"/>
    </source>
</evidence>
<evidence type="ECO:0000256" key="5">
    <source>
        <dbReference type="SAM" id="Phobius"/>
    </source>
</evidence>
<reference evidence="7 8" key="1">
    <citation type="submission" date="2018-05" db="EMBL/GenBank/DDBJ databases">
        <title>Genomic Encyclopedia of Archaeal and Bacterial Type Strains, Phase II (KMG-II): from individual species to whole genera.</title>
        <authorList>
            <person name="Goeker M."/>
        </authorList>
    </citation>
    <scope>NUCLEOTIDE SEQUENCE [LARGE SCALE GENOMIC DNA]</scope>
    <source>
        <strain evidence="7 8">DSM 22214</strain>
    </source>
</reference>
<name>A0A316DZY4_9BACT</name>
<dbReference type="PANTHER" id="PTHR30441">
    <property type="entry name" value="DUF748 DOMAIN-CONTAINING PROTEIN"/>
    <property type="match status" value="1"/>
</dbReference>
<evidence type="ECO:0000313" key="7">
    <source>
        <dbReference type="EMBL" id="PWK22103.1"/>
    </source>
</evidence>
<feature type="transmembrane region" description="Helical" evidence="5">
    <location>
        <begin position="12"/>
        <end position="31"/>
    </location>
</feature>
<keyword evidence="3 5" id="KW-1133">Transmembrane helix</keyword>
<accession>A0A316DZY4</accession>
<dbReference type="GO" id="GO:0090313">
    <property type="term" value="P:regulation of protein targeting to membrane"/>
    <property type="evidence" value="ECO:0007669"/>
    <property type="project" value="TreeGrafter"/>
</dbReference>
<proteinExistence type="predicted"/>
<dbReference type="Pfam" id="PF04357">
    <property type="entry name" value="TamB"/>
    <property type="match status" value="1"/>
</dbReference>
<evidence type="ECO:0000256" key="3">
    <source>
        <dbReference type="ARBA" id="ARBA00022989"/>
    </source>
</evidence>
<dbReference type="PANTHER" id="PTHR30441:SF8">
    <property type="entry name" value="DUF748 DOMAIN-CONTAINING PROTEIN"/>
    <property type="match status" value="1"/>
</dbReference>
<dbReference type="InterPro" id="IPR052894">
    <property type="entry name" value="AsmA-related"/>
</dbReference>
<comment type="caution">
    <text evidence="7">The sequence shown here is derived from an EMBL/GenBank/DDBJ whole genome shotgun (WGS) entry which is preliminary data.</text>
</comment>
<evidence type="ECO:0000256" key="2">
    <source>
        <dbReference type="ARBA" id="ARBA00022692"/>
    </source>
</evidence>
<dbReference type="Proteomes" id="UP000245489">
    <property type="component" value="Unassembled WGS sequence"/>
</dbReference>
<feature type="domain" description="Translocation and assembly module TamB C-terminal" evidence="6">
    <location>
        <begin position="1046"/>
        <end position="1494"/>
    </location>
</feature>
<evidence type="ECO:0000259" key="6">
    <source>
        <dbReference type="Pfam" id="PF04357"/>
    </source>
</evidence>
<gene>
    <name evidence="7" type="ORF">LV89_03488</name>
</gene>
<dbReference type="OrthoDB" id="9811276at2"/>
<evidence type="ECO:0000256" key="1">
    <source>
        <dbReference type="ARBA" id="ARBA00004167"/>
    </source>
</evidence>
<comment type="subcellular location">
    <subcellularLocation>
        <location evidence="1">Membrane</location>
        <topology evidence="1">Single-pass membrane protein</topology>
    </subcellularLocation>
</comment>
<keyword evidence="8" id="KW-1185">Reference proteome</keyword>
<keyword evidence="2 5" id="KW-0812">Transmembrane</keyword>
<sequence length="1517" mass="171315">MLIKISKIFTKSVLYSIIGVLLFAVLVVFLARNSYVQTRLAQYYAPIISQKLGYPIEIDKVTIRFFDEATLEGVRVKDYQGHQMLDIEKLDVDFDAGRLLNLTVPLLGVEGDSTKTRLDYVRLYHPVVKLVTDKKGDLNIDEFIRRINKLVASPTPKPKSAPTPFIISEADIVDGILRMDDETEPYMNDRRSFDHYHFTLNDLNAHLKDFTLIRDTVAFYTVLRAYDRSCDFRIKTLKTNFLISDTQMRFDDLLLKVNNTVVRNKIRMSFKSQKDFKYWNSKVRMQADFDSSVVVASDIARIVNDMYNYKDTYYLNGKFDGTVNEFKLQNFDLYFGTKSKLKGDFSFKGLPNIPKTMMDLKMRKSYVQIADLEKYIGKDASKTLEKFGHVMFDGTFKGTTSNFKTTGLMESDLGKVDVDLAMILKPNSANSSYDGSLKLDNFKLGKLVEDAGTLGDLTLSGKVKGQGLSIKDAVLDFDGTVKQIAYNNYNYKNIYIDGKLSKELFDGRVAVKDTNLTFDLFGKVDLREGKDQVDLLGKLSKANLKNLNFSKEDLRFSTILDVQFRGKQLDNLIGRANFLNFYLTLGKKNIVLDSLQLISEINENARRLALLSDLVNVNFTGKFQPSQAIKDLKTLVEEYKIYFTGDEATRNAYYAKKSPIVPSNYNIDYQFFLKNFDPVLAFVYPEGHVSKKTLIEGSFGIGNTSVFSLSSKVDTLLLSDKYRFYKSEIDLNSSKFYNNPEVLASLILNSKNQKMNILAPTEELEVEASWEKDRIAFTSGLKQIGTTNKANLNGTLRFIQDGLELQFKRSKFKLLDQYWTVNPDNLLTIVGNELTSKGLIINNLEQFVSLDGVVSQDSLKPLKFRAKNFKLETLAPLISLNLKGLVNGEVELKNIYKNVNAESNLKIEGLSVDDFLIGNISGNGVFDNERQLLNLDYSLERLNNKMLTVQGIYDPKNAENSLGLSATLSQTNLQILEPFTKGLFSKLGGTADGTLKISGKPSHPIVEGAIDIKRGTLFFDYLKAVLNFEDKITFEPDEIRAKSLRLTDDEGNKGTLKGSVFYDGDKTFSVQLAADVNRFKILNTIRRDNDLYYGTAYATGRLNLGGTFDNLSIDADVRSDRGTRLYIPLDKAQDAGSQEDIEFLSAIVKKDSVDKKQAVSQVSTSGIKMDFNFELTPDAYGEVQFDKQTGDIMRANGSGKINLKVDTRGGFDMTGDYNIERGDYTFTFQNILNKKFNINRGSKISWSGSPYEAIVDITATYTQNLSYLGSVIDTSRRGNEFRNKAEYLRRYPVDVTINLRDRLLQPTISFNMKMHDYPQNPDFNSGVTAFENRIRTDEQELNRQVSNVLLLNSMLPQNAGAFASINLVSSLSELLSNQISNVFSQIDPNLNVDFSVNGTALNQDLINNLQLRLSYNFNDRFRITRSGGFTTLTNQTNAQSLIGDWALEWYITRDGSLRLKTYNRNLQTTLGLGSLSNSQTFTAGGASILYTKSFNYLFSERKKTQNPVNLPTEVVNP</sequence>
<dbReference type="GO" id="GO:0005886">
    <property type="term" value="C:plasma membrane"/>
    <property type="evidence" value="ECO:0007669"/>
    <property type="project" value="InterPro"/>
</dbReference>
<evidence type="ECO:0000256" key="4">
    <source>
        <dbReference type="ARBA" id="ARBA00023136"/>
    </source>
</evidence>
<dbReference type="GO" id="GO:0009306">
    <property type="term" value="P:protein secretion"/>
    <property type="evidence" value="ECO:0007669"/>
    <property type="project" value="InterPro"/>
</dbReference>
<organism evidence="7 8">
    <name type="scientific">Arcicella aurantiaca</name>
    <dbReference type="NCBI Taxonomy" id="591202"/>
    <lineage>
        <taxon>Bacteria</taxon>
        <taxon>Pseudomonadati</taxon>
        <taxon>Bacteroidota</taxon>
        <taxon>Cytophagia</taxon>
        <taxon>Cytophagales</taxon>
        <taxon>Flectobacillaceae</taxon>
        <taxon>Arcicella</taxon>
    </lineage>
</organism>